<keyword evidence="4" id="KW-1185">Reference proteome</keyword>
<dbReference type="Pfam" id="PF08787">
    <property type="entry name" value="Alginate_lyase2"/>
    <property type="match status" value="1"/>
</dbReference>
<accession>A0ABP6UTI7</accession>
<sequence length="301" mass="33361">MDETDEPTGSTGSTGETGVTGITGSTGVTGTTGTTGTTGSTGMTGATGTTGTTSTVVWKNWYLSVPIDRGDGSGKATSIYYQDIENDNLTTEQKEYFYKNDDGSYTFYTKFTGFTTSGASEINGSKYSRTELREYWQGEQDTDENWYMDEGSHEMESTLQVNYCEGNGQTYVAQIHGKSSPTLSGSPATIKVQWKNGDIVIEYYVKPDNGVWTSQYDEKITIGKVDSEKFTIKLLIDDGKLSYALICEAKGIDQEYQFLYDYATNGYNFDNYFKTGNYFKWNSDYTADAEVILYGVKTDHK</sequence>
<feature type="domain" description="Alginate lyase 2" evidence="2">
    <location>
        <begin position="59"/>
        <end position="300"/>
    </location>
</feature>
<organism evidence="3 4">
    <name type="scientific">Aquimarina addita</name>
    <dbReference type="NCBI Taxonomy" id="870485"/>
    <lineage>
        <taxon>Bacteria</taxon>
        <taxon>Pseudomonadati</taxon>
        <taxon>Bacteroidota</taxon>
        <taxon>Flavobacteriia</taxon>
        <taxon>Flavobacteriales</taxon>
        <taxon>Flavobacteriaceae</taxon>
        <taxon>Aquimarina</taxon>
    </lineage>
</organism>
<dbReference type="InterPro" id="IPR008160">
    <property type="entry name" value="Collagen"/>
</dbReference>
<evidence type="ECO:0000259" key="2">
    <source>
        <dbReference type="Pfam" id="PF08787"/>
    </source>
</evidence>
<dbReference type="EMBL" id="BAABCW010000022">
    <property type="protein sequence ID" value="GAA3519964.1"/>
    <property type="molecule type" value="Genomic_DNA"/>
</dbReference>
<dbReference type="InterPro" id="IPR014895">
    <property type="entry name" value="Alginate_lyase_2"/>
</dbReference>
<name>A0ABP6UTI7_9FLAO</name>
<feature type="region of interest" description="Disordered" evidence="1">
    <location>
        <begin position="1"/>
        <end position="49"/>
    </location>
</feature>
<comment type="caution">
    <text evidence="3">The sequence shown here is derived from an EMBL/GenBank/DDBJ whole genome shotgun (WGS) entry which is preliminary data.</text>
</comment>
<dbReference type="Pfam" id="PF01391">
    <property type="entry name" value="Collagen"/>
    <property type="match status" value="1"/>
</dbReference>
<dbReference type="Gene3D" id="2.60.120.200">
    <property type="match status" value="1"/>
</dbReference>
<dbReference type="InterPro" id="IPR013320">
    <property type="entry name" value="ConA-like_dom_sf"/>
</dbReference>
<evidence type="ECO:0000256" key="1">
    <source>
        <dbReference type="SAM" id="MobiDB-lite"/>
    </source>
</evidence>
<evidence type="ECO:0000313" key="3">
    <source>
        <dbReference type="EMBL" id="GAA3519964.1"/>
    </source>
</evidence>
<dbReference type="SUPFAM" id="SSF49899">
    <property type="entry name" value="Concanavalin A-like lectins/glucanases"/>
    <property type="match status" value="1"/>
</dbReference>
<protein>
    <recommendedName>
        <fullName evidence="2">Alginate lyase 2 domain-containing protein</fullName>
    </recommendedName>
</protein>
<dbReference type="Proteomes" id="UP001500459">
    <property type="component" value="Unassembled WGS sequence"/>
</dbReference>
<reference evidence="4" key="1">
    <citation type="journal article" date="2019" name="Int. J. Syst. Evol. Microbiol.">
        <title>The Global Catalogue of Microorganisms (GCM) 10K type strain sequencing project: providing services to taxonomists for standard genome sequencing and annotation.</title>
        <authorList>
            <consortium name="The Broad Institute Genomics Platform"/>
            <consortium name="The Broad Institute Genome Sequencing Center for Infectious Disease"/>
            <person name="Wu L."/>
            <person name="Ma J."/>
        </authorList>
    </citation>
    <scope>NUCLEOTIDE SEQUENCE [LARGE SCALE GENOMIC DNA]</scope>
    <source>
        <strain evidence="4">JCM 17106</strain>
    </source>
</reference>
<gene>
    <name evidence="3" type="ORF">GCM10022393_37730</name>
</gene>
<proteinExistence type="predicted"/>
<feature type="compositionally biased region" description="Low complexity" evidence="1">
    <location>
        <begin position="8"/>
        <end position="49"/>
    </location>
</feature>
<evidence type="ECO:0000313" key="4">
    <source>
        <dbReference type="Proteomes" id="UP001500459"/>
    </source>
</evidence>